<dbReference type="InterPro" id="IPR016181">
    <property type="entry name" value="Acyl_CoA_acyltransferase"/>
</dbReference>
<evidence type="ECO:0000256" key="3">
    <source>
        <dbReference type="ARBA" id="ARBA00023315"/>
    </source>
</evidence>
<feature type="domain" description="N-acetyltransferase" evidence="4">
    <location>
        <begin position="52"/>
        <end position="232"/>
    </location>
</feature>
<dbReference type="EMBL" id="BDGG01000004">
    <property type="protein sequence ID" value="GAU97872.1"/>
    <property type="molecule type" value="Genomic_DNA"/>
</dbReference>
<keyword evidence="2" id="KW-0808">Transferase</keyword>
<dbReference type="PANTHER" id="PTHR13256:SF16">
    <property type="entry name" value="ALPHA_BETA-TUBULIN-N-ACETYLTRANSFERASE 9"/>
    <property type="match status" value="1"/>
</dbReference>
<proteinExistence type="inferred from homology"/>
<evidence type="ECO:0000313" key="6">
    <source>
        <dbReference type="Proteomes" id="UP000186922"/>
    </source>
</evidence>
<dbReference type="STRING" id="947166.A0A1D1VCS1"/>
<dbReference type="Pfam" id="PF13302">
    <property type="entry name" value="Acetyltransf_3"/>
    <property type="match status" value="1"/>
</dbReference>
<accession>A0A1D1VCS1</accession>
<evidence type="ECO:0000256" key="1">
    <source>
        <dbReference type="ARBA" id="ARBA00009342"/>
    </source>
</evidence>
<organism evidence="5 6">
    <name type="scientific">Ramazzottius varieornatus</name>
    <name type="common">Water bear</name>
    <name type="synonym">Tardigrade</name>
    <dbReference type="NCBI Taxonomy" id="947166"/>
    <lineage>
        <taxon>Eukaryota</taxon>
        <taxon>Metazoa</taxon>
        <taxon>Ecdysozoa</taxon>
        <taxon>Tardigrada</taxon>
        <taxon>Eutardigrada</taxon>
        <taxon>Parachela</taxon>
        <taxon>Hypsibioidea</taxon>
        <taxon>Ramazzottiidae</taxon>
        <taxon>Ramazzottius</taxon>
    </lineage>
</organism>
<dbReference type="AlphaFoldDB" id="A0A1D1VCS1"/>
<keyword evidence="6" id="KW-1185">Reference proteome</keyword>
<evidence type="ECO:0000313" key="5">
    <source>
        <dbReference type="EMBL" id="GAU97872.1"/>
    </source>
</evidence>
<name>A0A1D1VCS1_RAMVA</name>
<dbReference type="PROSITE" id="PS51186">
    <property type="entry name" value="GNAT"/>
    <property type="match status" value="1"/>
</dbReference>
<evidence type="ECO:0000256" key="2">
    <source>
        <dbReference type="ARBA" id="ARBA00022679"/>
    </source>
</evidence>
<dbReference type="Gene3D" id="3.40.630.30">
    <property type="match status" value="1"/>
</dbReference>
<gene>
    <name evidence="5" type="primary">RvY_09098-1</name>
    <name evidence="5" type="synonym">RvY_09098.1</name>
    <name evidence="5" type="ORF">RvY_09098</name>
</gene>
<dbReference type="InterPro" id="IPR000182">
    <property type="entry name" value="GNAT_dom"/>
</dbReference>
<comment type="caution">
    <text evidence="5">The sequence shown here is derived from an EMBL/GenBank/DDBJ whole genome shotgun (WGS) entry which is preliminary data.</text>
</comment>
<dbReference type="OrthoDB" id="5043642at2759"/>
<dbReference type="InterPro" id="IPR039135">
    <property type="entry name" value="NAT9-like"/>
</dbReference>
<reference evidence="5 6" key="1">
    <citation type="journal article" date="2016" name="Nat. Commun.">
        <title>Extremotolerant tardigrade genome and improved radiotolerance of human cultured cells by tardigrade-unique protein.</title>
        <authorList>
            <person name="Hashimoto T."/>
            <person name="Horikawa D.D."/>
            <person name="Saito Y."/>
            <person name="Kuwahara H."/>
            <person name="Kozuka-Hata H."/>
            <person name="Shin-I T."/>
            <person name="Minakuchi Y."/>
            <person name="Ohishi K."/>
            <person name="Motoyama A."/>
            <person name="Aizu T."/>
            <person name="Enomoto A."/>
            <person name="Kondo K."/>
            <person name="Tanaka S."/>
            <person name="Hara Y."/>
            <person name="Koshikawa S."/>
            <person name="Sagara H."/>
            <person name="Miura T."/>
            <person name="Yokobori S."/>
            <person name="Miyagawa K."/>
            <person name="Suzuki Y."/>
            <person name="Kubo T."/>
            <person name="Oyama M."/>
            <person name="Kohara Y."/>
            <person name="Fujiyama A."/>
            <person name="Arakawa K."/>
            <person name="Katayama T."/>
            <person name="Toyoda A."/>
            <person name="Kunieda T."/>
        </authorList>
    </citation>
    <scope>NUCLEOTIDE SEQUENCE [LARGE SCALE GENOMIC DNA]</scope>
    <source>
        <strain evidence="5 6">YOKOZUNA-1</strain>
    </source>
</reference>
<evidence type="ECO:0000259" key="4">
    <source>
        <dbReference type="PROSITE" id="PS51186"/>
    </source>
</evidence>
<dbReference type="PANTHER" id="PTHR13256">
    <property type="entry name" value="N-ACETYLTRANSFERASE 9"/>
    <property type="match status" value="1"/>
</dbReference>
<keyword evidence="3" id="KW-0012">Acyltransferase</keyword>
<dbReference type="GO" id="GO:0008080">
    <property type="term" value="F:N-acetyltransferase activity"/>
    <property type="evidence" value="ECO:0007669"/>
    <property type="project" value="InterPro"/>
</dbReference>
<dbReference type="SUPFAM" id="SSF55729">
    <property type="entry name" value="Acyl-CoA N-acyltransferases (Nat)"/>
    <property type="match status" value="1"/>
</dbReference>
<comment type="similarity">
    <text evidence="1">Belongs to the acetyltransferase family. GNAT subfamily.</text>
</comment>
<sequence length="252" mass="28636">MAKDRVDPANLWFQRKLRRFHRMAIPTNNEVLYGAAERKSRSLRTIISSSYLLLVPFTEDMMDKYCGWFQDDHLCRITGTDAAIIKDSFTTWTTDPAKIMFIVLDRRKYEPDRKDDAVAAMIGDVNLVISFVEPGSPDSLSPQKLPAGSSLQEVEVMLMLAEPDYRCKGLGTQILHLIMRYGLEELGISVFKAHISRDNHQSLRLFQSAGYSQTHYSEVFGEYALTLNLDLRSKSALIDKTDAIGYSLLLET</sequence>
<protein>
    <recommendedName>
        <fullName evidence="4">N-acetyltransferase domain-containing protein</fullName>
    </recommendedName>
</protein>
<dbReference type="Proteomes" id="UP000186922">
    <property type="component" value="Unassembled WGS sequence"/>
</dbReference>